<dbReference type="EC" id="1.-.-.-" evidence="2"/>
<keyword evidence="2" id="KW-0560">Oxidoreductase</keyword>
<feature type="signal peptide" evidence="1">
    <location>
        <begin position="1"/>
        <end position="29"/>
    </location>
</feature>
<dbReference type="RefSeq" id="WP_379660893.1">
    <property type="nucleotide sequence ID" value="NZ_JBHUDG010000002.1"/>
</dbReference>
<evidence type="ECO:0000313" key="2">
    <source>
        <dbReference type="EMBL" id="MFD1628506.1"/>
    </source>
</evidence>
<protein>
    <submittedName>
        <fullName evidence="2">Gluconate 2-dehydrogenase subunit 3 family protein</fullName>
        <ecNumber evidence="2">1.-.-.-</ecNumber>
    </submittedName>
</protein>
<evidence type="ECO:0000313" key="3">
    <source>
        <dbReference type="Proteomes" id="UP001597118"/>
    </source>
</evidence>
<evidence type="ECO:0000256" key="1">
    <source>
        <dbReference type="SAM" id="SignalP"/>
    </source>
</evidence>
<reference evidence="3" key="1">
    <citation type="journal article" date="2019" name="Int. J. Syst. Evol. Microbiol.">
        <title>The Global Catalogue of Microorganisms (GCM) 10K type strain sequencing project: providing services to taxonomists for standard genome sequencing and annotation.</title>
        <authorList>
            <consortium name="The Broad Institute Genomics Platform"/>
            <consortium name="The Broad Institute Genome Sequencing Center for Infectious Disease"/>
            <person name="Wu L."/>
            <person name="Ma J."/>
        </authorList>
    </citation>
    <scope>NUCLEOTIDE SEQUENCE [LARGE SCALE GENOMIC DNA]</scope>
    <source>
        <strain evidence="3">CCUG 53762</strain>
    </source>
</reference>
<dbReference type="GO" id="GO:0016491">
    <property type="term" value="F:oxidoreductase activity"/>
    <property type="evidence" value="ECO:0007669"/>
    <property type="project" value="UniProtKB-KW"/>
</dbReference>
<keyword evidence="3" id="KW-1185">Reference proteome</keyword>
<dbReference type="InterPro" id="IPR027056">
    <property type="entry name" value="Gluconate_2DH_su3"/>
</dbReference>
<feature type="chain" id="PRO_5046047391" evidence="1">
    <location>
        <begin position="30"/>
        <end position="168"/>
    </location>
</feature>
<dbReference type="PROSITE" id="PS51257">
    <property type="entry name" value="PROKAR_LIPOPROTEIN"/>
    <property type="match status" value="1"/>
</dbReference>
<name>A0ABW4IA85_9SPHI</name>
<keyword evidence="1" id="KW-0732">Signal</keyword>
<organism evidence="2 3">
    <name type="scientific">Pseudopedobacter beijingensis</name>
    <dbReference type="NCBI Taxonomy" id="1207056"/>
    <lineage>
        <taxon>Bacteria</taxon>
        <taxon>Pseudomonadati</taxon>
        <taxon>Bacteroidota</taxon>
        <taxon>Sphingobacteriia</taxon>
        <taxon>Sphingobacteriales</taxon>
        <taxon>Sphingobacteriaceae</taxon>
        <taxon>Pseudopedobacter</taxon>
    </lineage>
</organism>
<comment type="caution">
    <text evidence="2">The sequence shown here is derived from an EMBL/GenBank/DDBJ whole genome shotgun (WGS) entry which is preliminary data.</text>
</comment>
<dbReference type="Proteomes" id="UP001597118">
    <property type="component" value="Unassembled WGS sequence"/>
</dbReference>
<accession>A0ABW4IA85</accession>
<dbReference type="EMBL" id="JBHUDG010000002">
    <property type="protein sequence ID" value="MFD1628506.1"/>
    <property type="molecule type" value="Genomic_DNA"/>
</dbReference>
<sequence>MMKRRVLIKRMFFLSTGTILLPSLFSSCAEDPQFNLDRLKLSRKQEQLLEILTETIIPKTDTPGAIDLGLPVFVAKMVNDCSSREELTSFKNGMQHFQDLKIGSMHFEHLSAKERLGVLSGNHPDELNDFLKIIRERTIEAYTCSEYVMTELVPYKLVPGPFRGIIKI</sequence>
<proteinExistence type="predicted"/>
<dbReference type="Pfam" id="PF13618">
    <property type="entry name" value="Gluconate_2-dh3"/>
    <property type="match status" value="1"/>
</dbReference>
<gene>
    <name evidence="2" type="ORF">ACFSAH_01385</name>
</gene>